<evidence type="ECO:0000256" key="1">
    <source>
        <dbReference type="ARBA" id="ARBA00008791"/>
    </source>
</evidence>
<evidence type="ECO:0000313" key="5">
    <source>
        <dbReference type="EMBL" id="BCK56037.1"/>
    </source>
</evidence>
<reference evidence="5 6" key="1">
    <citation type="submission" date="2020-08" db="EMBL/GenBank/DDBJ databases">
        <title>Genome Sequencing of Nocardia wallacei strain FMUON74 and assembly.</title>
        <authorList>
            <person name="Toyokawa M."/>
            <person name="Uesaka K."/>
        </authorList>
    </citation>
    <scope>NUCLEOTIDE SEQUENCE [LARGE SCALE GENOMIC DNA]</scope>
    <source>
        <strain evidence="5 6">FMUON74</strain>
    </source>
</reference>
<dbReference type="InterPro" id="IPR006015">
    <property type="entry name" value="Universal_stress_UspA"/>
</dbReference>
<proteinExistence type="inferred from homology"/>
<dbReference type="KEGG" id="nwl:NWFMUON74_38090"/>
<dbReference type="EMBL" id="AP023396">
    <property type="protein sequence ID" value="BCK56037.1"/>
    <property type="molecule type" value="Genomic_DNA"/>
</dbReference>
<dbReference type="PANTHER" id="PTHR46268">
    <property type="entry name" value="STRESS RESPONSE PROTEIN NHAX"/>
    <property type="match status" value="1"/>
</dbReference>
<feature type="domain" description="UspA" evidence="4">
    <location>
        <begin position="16"/>
        <end position="154"/>
    </location>
</feature>
<evidence type="ECO:0000313" key="6">
    <source>
        <dbReference type="Proteomes" id="UP000516173"/>
    </source>
</evidence>
<dbReference type="GO" id="GO:0005524">
    <property type="term" value="F:ATP binding"/>
    <property type="evidence" value="ECO:0007669"/>
    <property type="project" value="UniProtKB-KW"/>
</dbReference>
<comment type="similarity">
    <text evidence="1">Belongs to the universal stress protein A family.</text>
</comment>
<dbReference type="Gene3D" id="3.40.50.620">
    <property type="entry name" value="HUPs"/>
    <property type="match status" value="2"/>
</dbReference>
<dbReference type="PRINTS" id="PR01438">
    <property type="entry name" value="UNVRSLSTRESS"/>
</dbReference>
<dbReference type="SUPFAM" id="SSF52402">
    <property type="entry name" value="Adenine nucleotide alpha hydrolases-like"/>
    <property type="match status" value="2"/>
</dbReference>
<keyword evidence="2" id="KW-0547">Nucleotide-binding</keyword>
<keyword evidence="3" id="KW-0067">ATP-binding</keyword>
<evidence type="ECO:0000259" key="4">
    <source>
        <dbReference type="Pfam" id="PF00582"/>
    </source>
</evidence>
<dbReference type="InterPro" id="IPR014729">
    <property type="entry name" value="Rossmann-like_a/b/a_fold"/>
</dbReference>
<accession>A0A7G1KL96</accession>
<evidence type="ECO:0000256" key="2">
    <source>
        <dbReference type="ARBA" id="ARBA00022741"/>
    </source>
</evidence>
<keyword evidence="6" id="KW-1185">Reference proteome</keyword>
<dbReference type="InterPro" id="IPR006016">
    <property type="entry name" value="UspA"/>
</dbReference>
<dbReference type="Pfam" id="PF00582">
    <property type="entry name" value="Usp"/>
    <property type="match status" value="2"/>
</dbReference>
<dbReference type="AlphaFoldDB" id="A0A7G1KL96"/>
<protein>
    <submittedName>
        <fullName evidence="5">Universal stress protein</fullName>
    </submittedName>
</protein>
<dbReference type="PANTHER" id="PTHR46268:SF27">
    <property type="entry name" value="UNIVERSAL STRESS PROTEIN RV2623"/>
    <property type="match status" value="1"/>
</dbReference>
<organism evidence="5 6">
    <name type="scientific">Nocardia wallacei</name>
    <dbReference type="NCBI Taxonomy" id="480035"/>
    <lineage>
        <taxon>Bacteria</taxon>
        <taxon>Bacillati</taxon>
        <taxon>Actinomycetota</taxon>
        <taxon>Actinomycetes</taxon>
        <taxon>Mycobacteriales</taxon>
        <taxon>Nocardiaceae</taxon>
        <taxon>Nocardia</taxon>
    </lineage>
</organism>
<evidence type="ECO:0000256" key="3">
    <source>
        <dbReference type="ARBA" id="ARBA00022840"/>
    </source>
</evidence>
<dbReference type="RefSeq" id="WP_187683187.1">
    <property type="nucleotide sequence ID" value="NZ_AP023396.1"/>
</dbReference>
<dbReference type="Proteomes" id="UP000516173">
    <property type="component" value="Chromosome"/>
</dbReference>
<name>A0A7G1KL96_9NOCA</name>
<sequence length="306" mass="32135">MTAEPNTDAHHLASAPVVVGVDGSEAADSAVDWAAELADRRGRELRIVHGADLDGIRSAAARYGIGNTPALDAVRASATALVQRSEQRARRARPGLRIAAEVADSAPARLLVHHSITSYLVVLGASGTNSVATHVGSVLLAVAAHARGTVAVVRPDNRHQVRTDGPVVVGVDGSPVSEDAIGKAFDEASERGVPLVAVHVWSDLRLTRYAGLGDFFSPLGNVQDTEIALLAERLAGWQAAYPDVTIERHVYLADPARRLRDWSATAQLLVIGSRGRGGVLGGLLGSTSNSLVQHSRCPVMVVHPTE</sequence>
<dbReference type="GeneID" id="80348320"/>
<feature type="domain" description="UspA" evidence="4">
    <location>
        <begin position="166"/>
        <end position="303"/>
    </location>
</feature>
<gene>
    <name evidence="5" type="ORF">NWFMUON74_38090</name>
</gene>